<organism evidence="9 10">
    <name type="scientific">Alicyclobacillus ferrooxydans</name>
    <dbReference type="NCBI Taxonomy" id="471514"/>
    <lineage>
        <taxon>Bacteria</taxon>
        <taxon>Bacillati</taxon>
        <taxon>Bacillota</taxon>
        <taxon>Bacilli</taxon>
        <taxon>Bacillales</taxon>
        <taxon>Alicyclobacillaceae</taxon>
        <taxon>Alicyclobacillus</taxon>
    </lineage>
</organism>
<evidence type="ECO:0000313" key="10">
    <source>
        <dbReference type="Proteomes" id="UP000050482"/>
    </source>
</evidence>
<protein>
    <recommendedName>
        <fullName evidence="4 7">Signal peptidase I</fullName>
        <ecNumber evidence="4 7">3.4.21.89</ecNumber>
    </recommendedName>
</protein>
<feature type="domain" description="Peptidase S26" evidence="8">
    <location>
        <begin position="15"/>
        <end position="171"/>
    </location>
</feature>
<dbReference type="CDD" id="cd06530">
    <property type="entry name" value="S26_SPase_I"/>
    <property type="match status" value="1"/>
</dbReference>
<keyword evidence="10" id="KW-1185">Reference proteome</keyword>
<dbReference type="InterPro" id="IPR019533">
    <property type="entry name" value="Peptidase_S26"/>
</dbReference>
<dbReference type="InterPro" id="IPR019757">
    <property type="entry name" value="Pept_S26A_signal_pept_1_Lys-AS"/>
</dbReference>
<dbReference type="PANTHER" id="PTHR43390">
    <property type="entry name" value="SIGNAL PEPTIDASE I"/>
    <property type="match status" value="1"/>
</dbReference>
<dbReference type="Proteomes" id="UP000050482">
    <property type="component" value="Unassembled WGS sequence"/>
</dbReference>
<evidence type="ECO:0000256" key="5">
    <source>
        <dbReference type="ARBA" id="ARBA00022801"/>
    </source>
</evidence>
<evidence type="ECO:0000256" key="1">
    <source>
        <dbReference type="ARBA" id="ARBA00000677"/>
    </source>
</evidence>
<comment type="catalytic activity">
    <reaction evidence="1 7">
        <text>Cleavage of hydrophobic, N-terminal signal or leader sequences from secreted and periplasmic proteins.</text>
        <dbReference type="EC" id="3.4.21.89"/>
    </reaction>
</comment>
<proteinExistence type="inferred from homology"/>
<evidence type="ECO:0000256" key="7">
    <source>
        <dbReference type="RuleBase" id="RU362042"/>
    </source>
</evidence>
<dbReference type="GO" id="GO:0009003">
    <property type="term" value="F:signal peptidase activity"/>
    <property type="evidence" value="ECO:0007669"/>
    <property type="project" value="UniProtKB-EC"/>
</dbReference>
<dbReference type="GO" id="GO:0004252">
    <property type="term" value="F:serine-type endopeptidase activity"/>
    <property type="evidence" value="ECO:0007669"/>
    <property type="project" value="InterPro"/>
</dbReference>
<dbReference type="PRINTS" id="PR00727">
    <property type="entry name" value="LEADERPTASE"/>
</dbReference>
<evidence type="ECO:0000256" key="3">
    <source>
        <dbReference type="ARBA" id="ARBA00009370"/>
    </source>
</evidence>
<dbReference type="SUPFAM" id="SSF51306">
    <property type="entry name" value="LexA/Signal peptidase"/>
    <property type="match status" value="1"/>
</dbReference>
<dbReference type="OrthoDB" id="9802919at2"/>
<evidence type="ECO:0000313" key="9">
    <source>
        <dbReference type="EMBL" id="KPV39896.1"/>
    </source>
</evidence>
<accession>A0A0P9CLJ9</accession>
<evidence type="ECO:0000256" key="4">
    <source>
        <dbReference type="ARBA" id="ARBA00013208"/>
    </source>
</evidence>
<keyword evidence="7" id="KW-0472">Membrane</keyword>
<comment type="caution">
    <text evidence="9">The sequence shown here is derived from an EMBL/GenBank/DDBJ whole genome shotgun (WGS) entry which is preliminary data.</text>
</comment>
<dbReference type="EC" id="3.4.21.89" evidence="4 7"/>
<gene>
    <name evidence="9" type="ORF">AN477_22010</name>
</gene>
<dbReference type="Gene3D" id="2.10.109.10">
    <property type="entry name" value="Umud Fragment, subunit A"/>
    <property type="match status" value="1"/>
</dbReference>
<keyword evidence="7" id="KW-1133">Transmembrane helix</keyword>
<reference evidence="9 10" key="1">
    <citation type="submission" date="2015-09" db="EMBL/GenBank/DDBJ databases">
        <title>Draft genome sequence of Alicyclobacillus ferrooxydans DSM 22381.</title>
        <authorList>
            <person name="Hemp J."/>
        </authorList>
    </citation>
    <scope>NUCLEOTIDE SEQUENCE [LARGE SCALE GENOMIC DNA]</scope>
    <source>
        <strain evidence="9 10">TC-34</strain>
    </source>
</reference>
<dbReference type="STRING" id="471514.AN477_22010"/>
<comment type="similarity">
    <text evidence="3 7">Belongs to the peptidase S26 family.</text>
</comment>
<evidence type="ECO:0000259" key="8">
    <source>
        <dbReference type="Pfam" id="PF10502"/>
    </source>
</evidence>
<dbReference type="EMBL" id="LJCO01000100">
    <property type="protein sequence ID" value="KPV39896.1"/>
    <property type="molecule type" value="Genomic_DNA"/>
</dbReference>
<name>A0A0P9CLJ9_9BACL</name>
<evidence type="ECO:0000256" key="2">
    <source>
        <dbReference type="ARBA" id="ARBA00004401"/>
    </source>
</evidence>
<evidence type="ECO:0000256" key="6">
    <source>
        <dbReference type="PIRSR" id="PIRSR600223-1"/>
    </source>
</evidence>
<dbReference type="RefSeq" id="WP_054971341.1">
    <property type="nucleotide sequence ID" value="NZ_LJCO01000100.1"/>
</dbReference>
<feature type="active site" evidence="6">
    <location>
        <position position="45"/>
    </location>
</feature>
<dbReference type="InterPro" id="IPR019758">
    <property type="entry name" value="Pept_S26A_signal_pept_1_CS"/>
</dbReference>
<feature type="transmembrane region" description="Helical" evidence="7">
    <location>
        <begin position="17"/>
        <end position="36"/>
    </location>
</feature>
<dbReference type="InterPro" id="IPR000223">
    <property type="entry name" value="Pept_S26A_signal_pept_1"/>
</dbReference>
<dbReference type="GO" id="GO:0005886">
    <property type="term" value="C:plasma membrane"/>
    <property type="evidence" value="ECO:0007669"/>
    <property type="project" value="UniProtKB-SubCell"/>
</dbReference>
<feature type="active site" evidence="6">
    <location>
        <position position="88"/>
    </location>
</feature>
<dbReference type="InterPro" id="IPR036286">
    <property type="entry name" value="LexA/Signal_pep-like_sf"/>
</dbReference>
<dbReference type="AlphaFoldDB" id="A0A0P9CLJ9"/>
<keyword evidence="7" id="KW-0812">Transmembrane</keyword>
<comment type="subcellular location">
    <subcellularLocation>
        <location evidence="2">Cell membrane</location>
        <topology evidence="2">Single-pass type II membrane protein</topology>
    </subcellularLocation>
    <subcellularLocation>
        <location evidence="7">Membrane</location>
        <topology evidence="7">Single-pass type II membrane protein</topology>
    </subcellularLocation>
</comment>
<dbReference type="NCBIfam" id="TIGR02227">
    <property type="entry name" value="sigpep_I_bact"/>
    <property type="match status" value="1"/>
</dbReference>
<keyword evidence="7" id="KW-0645">Protease</keyword>
<dbReference type="PANTHER" id="PTHR43390:SF1">
    <property type="entry name" value="CHLOROPLAST PROCESSING PEPTIDASE"/>
    <property type="match status" value="1"/>
</dbReference>
<dbReference type="PROSITE" id="PS00760">
    <property type="entry name" value="SPASE_I_2"/>
    <property type="match status" value="1"/>
</dbReference>
<sequence length="181" mass="20656">MAESEDRLPWWRTLWSWVWPIAIGWLVAAGIMRWVVSFAVVPTSSMWPTIPNPCYILVDHIATETEAPYRGEVVLFPFPDDPTQIYVKRIIGMPGDTVTIHGGHVYINGKELSEPYLHGVLTPGDWGPYHVPAGHYFMLGDNRSVSEDSRYWVHKYVAGNTIIGRADMVVWPFTKWKSIQS</sequence>
<dbReference type="Pfam" id="PF10502">
    <property type="entry name" value="Peptidase_S26"/>
    <property type="match status" value="1"/>
</dbReference>
<dbReference type="PATRIC" id="fig|471514.4.peg.3842"/>
<dbReference type="PROSITE" id="PS00761">
    <property type="entry name" value="SPASE_I_3"/>
    <property type="match status" value="1"/>
</dbReference>
<dbReference type="GO" id="GO:0006465">
    <property type="term" value="P:signal peptide processing"/>
    <property type="evidence" value="ECO:0007669"/>
    <property type="project" value="InterPro"/>
</dbReference>
<keyword evidence="5 7" id="KW-0378">Hydrolase</keyword>